<proteinExistence type="predicted"/>
<sequence length="120" mass="14021">MTKLQILNAFMTERLMVAVQEILEVIGNTMSEYQQETTRIKRENESLKWKLREVGLEAETTWETDAQLAALPVMRGRRKMPKQRERMRVSGEDCGNSDWRLSRLVWVHSLLLFPSLGKSL</sequence>
<dbReference type="EMBL" id="JAFJMO010000002">
    <property type="protein sequence ID" value="KAJ8284285.1"/>
    <property type="molecule type" value="Genomic_DNA"/>
</dbReference>
<dbReference type="OrthoDB" id="8939517at2759"/>
<reference evidence="1" key="1">
    <citation type="journal article" date="2023" name="Science">
        <title>Genome structures resolve the early diversification of teleost fishes.</title>
        <authorList>
            <person name="Parey E."/>
            <person name="Louis A."/>
            <person name="Montfort J."/>
            <person name="Bouchez O."/>
            <person name="Roques C."/>
            <person name="Iampietro C."/>
            <person name="Lluch J."/>
            <person name="Castinel A."/>
            <person name="Donnadieu C."/>
            <person name="Desvignes T."/>
            <person name="Floi Bucao C."/>
            <person name="Jouanno E."/>
            <person name="Wen M."/>
            <person name="Mejri S."/>
            <person name="Dirks R."/>
            <person name="Jansen H."/>
            <person name="Henkel C."/>
            <person name="Chen W.J."/>
            <person name="Zahm M."/>
            <person name="Cabau C."/>
            <person name="Klopp C."/>
            <person name="Thompson A.W."/>
            <person name="Robinson-Rechavi M."/>
            <person name="Braasch I."/>
            <person name="Lecointre G."/>
            <person name="Bobe J."/>
            <person name="Postlethwait J.H."/>
            <person name="Berthelot C."/>
            <person name="Roest Crollius H."/>
            <person name="Guiguen Y."/>
        </authorList>
    </citation>
    <scope>NUCLEOTIDE SEQUENCE</scope>
    <source>
        <strain evidence="1">Concon-B</strain>
    </source>
</reference>
<dbReference type="Proteomes" id="UP001152803">
    <property type="component" value="Unassembled WGS sequence"/>
</dbReference>
<organism evidence="1 2">
    <name type="scientific">Conger conger</name>
    <name type="common">Conger eel</name>
    <name type="synonym">Muraena conger</name>
    <dbReference type="NCBI Taxonomy" id="82655"/>
    <lineage>
        <taxon>Eukaryota</taxon>
        <taxon>Metazoa</taxon>
        <taxon>Chordata</taxon>
        <taxon>Craniata</taxon>
        <taxon>Vertebrata</taxon>
        <taxon>Euteleostomi</taxon>
        <taxon>Actinopterygii</taxon>
        <taxon>Neopterygii</taxon>
        <taxon>Teleostei</taxon>
        <taxon>Anguilliformes</taxon>
        <taxon>Congridae</taxon>
        <taxon>Conger</taxon>
    </lineage>
</organism>
<dbReference type="AlphaFoldDB" id="A0A9Q1DYR3"/>
<name>A0A9Q1DYR3_CONCO</name>
<keyword evidence="2" id="KW-1185">Reference proteome</keyword>
<evidence type="ECO:0000313" key="1">
    <source>
        <dbReference type="EMBL" id="KAJ8284285.1"/>
    </source>
</evidence>
<accession>A0A9Q1DYR3</accession>
<protein>
    <submittedName>
        <fullName evidence="1">Uncharacterized protein</fullName>
    </submittedName>
</protein>
<evidence type="ECO:0000313" key="2">
    <source>
        <dbReference type="Proteomes" id="UP001152803"/>
    </source>
</evidence>
<gene>
    <name evidence="1" type="ORF">COCON_G00031350</name>
</gene>
<comment type="caution">
    <text evidence="1">The sequence shown here is derived from an EMBL/GenBank/DDBJ whole genome shotgun (WGS) entry which is preliminary data.</text>
</comment>